<proteinExistence type="predicted"/>
<dbReference type="KEGG" id="abri:DFR85_13485"/>
<gene>
    <name evidence="2" type="ORF">DFR85_13485</name>
</gene>
<dbReference type="Pfam" id="PF17952">
    <property type="entry name" value="Cas6_N"/>
    <property type="match status" value="1"/>
</dbReference>
<keyword evidence="3" id="KW-1185">Reference proteome</keyword>
<name>A0A2U9IHD3_9CREN</name>
<evidence type="ECO:0000259" key="1">
    <source>
        <dbReference type="Pfam" id="PF17952"/>
    </source>
</evidence>
<evidence type="ECO:0000313" key="2">
    <source>
        <dbReference type="EMBL" id="AWR95452.1"/>
    </source>
</evidence>
<dbReference type="RefSeq" id="WP_110271330.1">
    <property type="nucleotide sequence ID" value="NZ_CP029289.2"/>
</dbReference>
<feature type="domain" description="Cas6 N-terminal" evidence="1">
    <location>
        <begin position="5"/>
        <end position="101"/>
    </location>
</feature>
<accession>A0A2U9IHD3</accession>
<dbReference type="Proteomes" id="UP000248044">
    <property type="component" value="Chromosome"/>
</dbReference>
<dbReference type="InterPro" id="IPR041165">
    <property type="entry name" value="Cas6_N_arch"/>
</dbReference>
<protein>
    <recommendedName>
        <fullName evidence="1">Cas6 N-terminal domain-containing protein</fullName>
    </recommendedName>
</protein>
<dbReference type="OrthoDB" id="41517at2157"/>
<reference evidence="2 3" key="1">
    <citation type="submission" date="2018-05" db="EMBL/GenBank/DDBJ databases">
        <title>Complete Genome Sequences of Extremely Thermoacidophilic, Metal-Mobilizing Type-Strain Members of the Archaeal Family Sulfolobaceae: Acidianus brierleyi DSM-1651T, Acidianus sulfidivorans DSM-18786T, Metallosphaera hakonensis DSM-7519T, and Metallosphaera prunae DSM-10039T.</title>
        <authorList>
            <person name="Counts J.A."/>
            <person name="Kelly R.M."/>
        </authorList>
    </citation>
    <scope>NUCLEOTIDE SEQUENCE [LARGE SCALE GENOMIC DNA]</scope>
    <source>
        <strain evidence="2 3">DSM 1651</strain>
    </source>
</reference>
<sequence length="231" mass="26312">MKLLAEIEVRPENNAIIPPFTSKVGKTILKNYKLSISPLYDGEKFIFKESDVPTYIEVEGGKTYTFRVGGEEEEMIKALSQINDVNVFNTLWKIKDVKVSSVSLECKEYVKVDILTPAIFPDPFVKDEKKRFTNASFIVFAVNAMDEMKLRRGPELDKILYDIEKNVSEEPSDYHSINVVYSNKKVKGIVGRMNFRIRGYFPELRSILENAQAKGIGSSRHNGFGVVNIRC</sequence>
<dbReference type="AlphaFoldDB" id="A0A2U9IHD3"/>
<dbReference type="Gene3D" id="3.30.70.1900">
    <property type="match status" value="1"/>
</dbReference>
<dbReference type="Gene3D" id="2.40.30.310">
    <property type="match status" value="1"/>
</dbReference>
<organism evidence="2 3">
    <name type="scientific">Acidianus brierleyi</name>
    <dbReference type="NCBI Taxonomy" id="41673"/>
    <lineage>
        <taxon>Archaea</taxon>
        <taxon>Thermoproteota</taxon>
        <taxon>Thermoprotei</taxon>
        <taxon>Sulfolobales</taxon>
        <taxon>Sulfolobaceae</taxon>
        <taxon>Acidianus</taxon>
    </lineage>
</organism>
<dbReference type="EMBL" id="CP029289">
    <property type="protein sequence ID" value="AWR95452.1"/>
    <property type="molecule type" value="Genomic_DNA"/>
</dbReference>
<evidence type="ECO:0000313" key="3">
    <source>
        <dbReference type="Proteomes" id="UP000248044"/>
    </source>
</evidence>
<dbReference type="GeneID" id="36833187"/>